<dbReference type="Pfam" id="PF13640">
    <property type="entry name" value="2OG-FeII_Oxy_3"/>
    <property type="match status" value="1"/>
</dbReference>
<dbReference type="Proteomes" id="UP001501476">
    <property type="component" value="Unassembled WGS sequence"/>
</dbReference>
<dbReference type="Gene3D" id="2.60.120.620">
    <property type="entry name" value="q2cbj1_9rhob like domain"/>
    <property type="match status" value="1"/>
</dbReference>
<name>A0ABP3D1R0_9GAMM</name>
<evidence type="ECO:0000259" key="1">
    <source>
        <dbReference type="Pfam" id="PF13640"/>
    </source>
</evidence>
<sequence>MTNVIQLESLDKAPVQTVPFPYFKVEQSIYPEQVQAIIKSFPDISDGGSYNIDDVDLQEPFKSLITSIDTPEFRRIICEKFDVQVMDLPMMITLRGYSRQKDGRIHTDSKTKVATILIYLNEAWQADTGKLRILRNGHDMNDYVDEVTPGPGSLVAFKVTDNCWHGYPAFDGKRQSIQINFLTSAAAGNKHRFFHRLSAKLKRLISGRKSI</sequence>
<gene>
    <name evidence="2" type="ORF">GCM10008964_08670</name>
</gene>
<keyword evidence="3" id="KW-1185">Reference proteome</keyword>
<dbReference type="EMBL" id="BAAADG010000003">
    <property type="protein sequence ID" value="GAA0219288.1"/>
    <property type="molecule type" value="Genomic_DNA"/>
</dbReference>
<feature type="domain" description="Prolyl 4-hydroxylase alpha subunit Fe(2+) 2OG dioxygenase" evidence="1">
    <location>
        <begin position="103"/>
        <end position="181"/>
    </location>
</feature>
<accession>A0ABP3D1R0</accession>
<proteinExistence type="predicted"/>
<evidence type="ECO:0000313" key="2">
    <source>
        <dbReference type="EMBL" id="GAA0219288.1"/>
    </source>
</evidence>
<organism evidence="2 3">
    <name type="scientific">Methylophaga marina</name>
    <dbReference type="NCBI Taxonomy" id="45495"/>
    <lineage>
        <taxon>Bacteria</taxon>
        <taxon>Pseudomonadati</taxon>
        <taxon>Pseudomonadota</taxon>
        <taxon>Gammaproteobacteria</taxon>
        <taxon>Thiotrichales</taxon>
        <taxon>Piscirickettsiaceae</taxon>
        <taxon>Methylophaga</taxon>
    </lineage>
</organism>
<protein>
    <recommendedName>
        <fullName evidence="1">Prolyl 4-hydroxylase alpha subunit Fe(2+) 2OG dioxygenase domain-containing protein</fullName>
    </recommendedName>
</protein>
<dbReference type="InterPro" id="IPR044862">
    <property type="entry name" value="Pro_4_hyd_alph_FE2OG_OXY"/>
</dbReference>
<evidence type="ECO:0000313" key="3">
    <source>
        <dbReference type="Proteomes" id="UP001501476"/>
    </source>
</evidence>
<comment type="caution">
    <text evidence="2">The sequence shown here is derived from an EMBL/GenBank/DDBJ whole genome shotgun (WGS) entry which is preliminary data.</text>
</comment>
<dbReference type="RefSeq" id="WP_286304953.1">
    <property type="nucleotide sequence ID" value="NZ_AP027741.1"/>
</dbReference>
<reference evidence="3" key="1">
    <citation type="journal article" date="2019" name="Int. J. Syst. Evol. Microbiol.">
        <title>The Global Catalogue of Microorganisms (GCM) 10K type strain sequencing project: providing services to taxonomists for standard genome sequencing and annotation.</title>
        <authorList>
            <consortium name="The Broad Institute Genomics Platform"/>
            <consortium name="The Broad Institute Genome Sequencing Center for Infectious Disease"/>
            <person name="Wu L."/>
            <person name="Ma J."/>
        </authorList>
    </citation>
    <scope>NUCLEOTIDE SEQUENCE [LARGE SCALE GENOMIC DNA]</scope>
    <source>
        <strain evidence="3">JCM 6886</strain>
    </source>
</reference>